<reference evidence="17" key="1">
    <citation type="submission" date="2020-10" db="EMBL/GenBank/DDBJ databases">
        <authorList>
            <person name="Gilroy R."/>
        </authorList>
    </citation>
    <scope>NUCLEOTIDE SEQUENCE</scope>
    <source>
        <strain evidence="17">20514</strain>
    </source>
</reference>
<evidence type="ECO:0000256" key="11">
    <source>
        <dbReference type="ARBA" id="ARBA00022741"/>
    </source>
</evidence>
<evidence type="ECO:0000313" key="18">
    <source>
        <dbReference type="Proteomes" id="UP000810252"/>
    </source>
</evidence>
<organism evidence="17 18">
    <name type="scientific">Candidatus Cryptobacteroides merdigallinarum</name>
    <dbReference type="NCBI Taxonomy" id="2840770"/>
    <lineage>
        <taxon>Bacteria</taxon>
        <taxon>Pseudomonadati</taxon>
        <taxon>Bacteroidota</taxon>
        <taxon>Bacteroidia</taxon>
        <taxon>Bacteroidales</taxon>
        <taxon>Candidatus Cryptobacteroides</taxon>
    </lineage>
</organism>
<dbReference type="GO" id="GO:0005829">
    <property type="term" value="C:cytosol"/>
    <property type="evidence" value="ECO:0007669"/>
    <property type="project" value="TreeGrafter"/>
</dbReference>
<keyword evidence="7 15" id="KW-0328">Glycosyltransferase</keyword>
<dbReference type="GO" id="GO:0006178">
    <property type="term" value="P:guanine salvage"/>
    <property type="evidence" value="ECO:0007669"/>
    <property type="project" value="TreeGrafter"/>
</dbReference>
<keyword evidence="11 15" id="KW-0547">Nucleotide-binding</keyword>
<evidence type="ECO:0000256" key="5">
    <source>
        <dbReference type="ARBA" id="ARBA00011895"/>
    </source>
</evidence>
<dbReference type="EMBL" id="JADIMQ010000134">
    <property type="protein sequence ID" value="MBO8449460.1"/>
    <property type="molecule type" value="Genomic_DNA"/>
</dbReference>
<evidence type="ECO:0000313" key="17">
    <source>
        <dbReference type="EMBL" id="MBO8449460.1"/>
    </source>
</evidence>
<dbReference type="EC" id="2.4.2.8" evidence="5 15"/>
<dbReference type="GO" id="GO:0032263">
    <property type="term" value="P:GMP salvage"/>
    <property type="evidence" value="ECO:0007669"/>
    <property type="project" value="TreeGrafter"/>
</dbReference>
<comment type="cofactor">
    <cofactor evidence="1 15">
        <name>Mg(2+)</name>
        <dbReference type="ChEBI" id="CHEBI:18420"/>
    </cofactor>
</comment>
<keyword evidence="8 15" id="KW-0808">Transferase</keyword>
<evidence type="ECO:0000259" key="16">
    <source>
        <dbReference type="Pfam" id="PF00156"/>
    </source>
</evidence>
<dbReference type="Pfam" id="PF00156">
    <property type="entry name" value="Pribosyltran"/>
    <property type="match status" value="1"/>
</dbReference>
<comment type="caution">
    <text evidence="17">The sequence shown here is derived from an EMBL/GenBank/DDBJ whole genome shotgun (WGS) entry which is preliminary data.</text>
</comment>
<dbReference type="GO" id="GO:0032264">
    <property type="term" value="P:IMP salvage"/>
    <property type="evidence" value="ECO:0007669"/>
    <property type="project" value="TreeGrafter"/>
</dbReference>
<proteinExistence type="inferred from homology"/>
<comment type="catalytic activity">
    <reaction evidence="14">
        <text>IMP + diphosphate = hypoxanthine + 5-phospho-alpha-D-ribose 1-diphosphate</text>
        <dbReference type="Rhea" id="RHEA:17973"/>
        <dbReference type="ChEBI" id="CHEBI:17368"/>
        <dbReference type="ChEBI" id="CHEBI:33019"/>
        <dbReference type="ChEBI" id="CHEBI:58017"/>
        <dbReference type="ChEBI" id="CHEBI:58053"/>
        <dbReference type="EC" id="2.4.2.8"/>
    </reaction>
    <physiologicalReaction direction="right-to-left" evidence="14">
        <dbReference type="Rhea" id="RHEA:17975"/>
    </physiologicalReaction>
</comment>
<dbReference type="GO" id="GO:0046100">
    <property type="term" value="P:hypoxanthine metabolic process"/>
    <property type="evidence" value="ECO:0007669"/>
    <property type="project" value="TreeGrafter"/>
</dbReference>
<dbReference type="SUPFAM" id="SSF53271">
    <property type="entry name" value="PRTase-like"/>
    <property type="match status" value="1"/>
</dbReference>
<comment type="subcellular location">
    <subcellularLocation>
        <location evidence="2 15">Cytoplasm</location>
    </subcellularLocation>
</comment>
<evidence type="ECO:0000256" key="6">
    <source>
        <dbReference type="ARBA" id="ARBA00022490"/>
    </source>
</evidence>
<evidence type="ECO:0000256" key="10">
    <source>
        <dbReference type="ARBA" id="ARBA00022726"/>
    </source>
</evidence>
<evidence type="ECO:0000256" key="1">
    <source>
        <dbReference type="ARBA" id="ARBA00001946"/>
    </source>
</evidence>
<evidence type="ECO:0000256" key="3">
    <source>
        <dbReference type="ARBA" id="ARBA00004669"/>
    </source>
</evidence>
<evidence type="ECO:0000256" key="15">
    <source>
        <dbReference type="RuleBase" id="RU364099"/>
    </source>
</evidence>
<keyword evidence="9 15" id="KW-0479">Metal-binding</keyword>
<sequence>MERVRLFDKTFKTLIPYGEIEKAIDKVAEKINADFSGCTDIPVLLCVLNGSILFTAELMKRLTFNCEIVSTKLSSYSGTTSTGNVRQVMGLTADITGRRVIIVEDIVDSGNTIVKLRKILADKGASETYVCTMLLKPDACRKDITLDYVAIEIPNDFIVGFGLDYNEIGRNLKDIYVLDGEDGR</sequence>
<dbReference type="InterPro" id="IPR005904">
    <property type="entry name" value="Hxn_phspho_trans"/>
</dbReference>
<evidence type="ECO:0000256" key="4">
    <source>
        <dbReference type="ARBA" id="ARBA00008391"/>
    </source>
</evidence>
<dbReference type="Proteomes" id="UP000810252">
    <property type="component" value="Unassembled WGS sequence"/>
</dbReference>
<keyword evidence="6 15" id="KW-0963">Cytoplasm</keyword>
<dbReference type="NCBIfam" id="TIGR01203">
    <property type="entry name" value="HGPRTase"/>
    <property type="match status" value="1"/>
</dbReference>
<dbReference type="AlphaFoldDB" id="A0A9D9HCS4"/>
<keyword evidence="10 15" id="KW-0660">Purine salvage</keyword>
<evidence type="ECO:0000256" key="14">
    <source>
        <dbReference type="ARBA" id="ARBA00049402"/>
    </source>
</evidence>
<evidence type="ECO:0000256" key="9">
    <source>
        <dbReference type="ARBA" id="ARBA00022723"/>
    </source>
</evidence>
<protein>
    <recommendedName>
        <fullName evidence="5 15">Hypoxanthine phosphoribosyltransferase</fullName>
        <ecNumber evidence="5 15">2.4.2.8</ecNumber>
    </recommendedName>
</protein>
<dbReference type="GO" id="GO:0004422">
    <property type="term" value="F:hypoxanthine phosphoribosyltransferase activity"/>
    <property type="evidence" value="ECO:0007669"/>
    <property type="project" value="InterPro"/>
</dbReference>
<dbReference type="InterPro" id="IPR000836">
    <property type="entry name" value="PRTase_dom"/>
</dbReference>
<keyword evidence="12 15" id="KW-0460">Magnesium</keyword>
<evidence type="ECO:0000256" key="7">
    <source>
        <dbReference type="ARBA" id="ARBA00022676"/>
    </source>
</evidence>
<dbReference type="InterPro" id="IPR029057">
    <property type="entry name" value="PRTase-like"/>
</dbReference>
<evidence type="ECO:0000256" key="12">
    <source>
        <dbReference type="ARBA" id="ARBA00022842"/>
    </source>
</evidence>
<comment type="pathway">
    <text evidence="3 15">Purine metabolism; IMP biosynthesis via salvage pathway; IMP from hypoxanthine: step 1/1.</text>
</comment>
<evidence type="ECO:0000256" key="2">
    <source>
        <dbReference type="ARBA" id="ARBA00004496"/>
    </source>
</evidence>
<dbReference type="GO" id="GO:0000287">
    <property type="term" value="F:magnesium ion binding"/>
    <property type="evidence" value="ECO:0007669"/>
    <property type="project" value="TreeGrafter"/>
</dbReference>
<feature type="domain" description="Phosphoribosyltransferase" evidence="16">
    <location>
        <begin position="19"/>
        <end position="165"/>
    </location>
</feature>
<gene>
    <name evidence="17" type="primary">hpt</name>
    <name evidence="17" type="ORF">IAC29_09370</name>
</gene>
<dbReference type="CDD" id="cd06223">
    <property type="entry name" value="PRTases_typeI"/>
    <property type="match status" value="1"/>
</dbReference>
<evidence type="ECO:0000256" key="8">
    <source>
        <dbReference type="ARBA" id="ARBA00022679"/>
    </source>
</evidence>
<dbReference type="PANTHER" id="PTHR43340">
    <property type="entry name" value="HYPOXANTHINE-GUANINE PHOSPHORIBOSYLTRANSFERASE"/>
    <property type="match status" value="1"/>
</dbReference>
<accession>A0A9D9HCS4</accession>
<dbReference type="InterPro" id="IPR050408">
    <property type="entry name" value="HGPRT"/>
</dbReference>
<evidence type="ECO:0000256" key="13">
    <source>
        <dbReference type="ARBA" id="ARBA00048811"/>
    </source>
</evidence>
<dbReference type="PANTHER" id="PTHR43340:SF1">
    <property type="entry name" value="HYPOXANTHINE PHOSPHORIBOSYLTRANSFERASE"/>
    <property type="match status" value="1"/>
</dbReference>
<name>A0A9D9HCS4_9BACT</name>
<dbReference type="Gene3D" id="3.40.50.2020">
    <property type="match status" value="1"/>
</dbReference>
<comment type="similarity">
    <text evidence="4 15">Belongs to the purine/pyrimidine phosphoribosyltransferase family.</text>
</comment>
<dbReference type="GO" id="GO:0006166">
    <property type="term" value="P:purine ribonucleoside salvage"/>
    <property type="evidence" value="ECO:0007669"/>
    <property type="project" value="UniProtKB-KW"/>
</dbReference>
<dbReference type="GO" id="GO:0000166">
    <property type="term" value="F:nucleotide binding"/>
    <property type="evidence" value="ECO:0007669"/>
    <property type="project" value="UniProtKB-KW"/>
</dbReference>
<comment type="catalytic activity">
    <reaction evidence="13">
        <text>GMP + diphosphate = guanine + 5-phospho-alpha-D-ribose 1-diphosphate</text>
        <dbReference type="Rhea" id="RHEA:25424"/>
        <dbReference type="ChEBI" id="CHEBI:16235"/>
        <dbReference type="ChEBI" id="CHEBI:33019"/>
        <dbReference type="ChEBI" id="CHEBI:58017"/>
        <dbReference type="ChEBI" id="CHEBI:58115"/>
        <dbReference type="EC" id="2.4.2.8"/>
    </reaction>
    <physiologicalReaction direction="right-to-left" evidence="13">
        <dbReference type="Rhea" id="RHEA:25426"/>
    </physiologicalReaction>
</comment>
<reference evidence="17" key="2">
    <citation type="journal article" date="2021" name="PeerJ">
        <title>Extensive microbial diversity within the chicken gut microbiome revealed by metagenomics and culture.</title>
        <authorList>
            <person name="Gilroy R."/>
            <person name="Ravi A."/>
            <person name="Getino M."/>
            <person name="Pursley I."/>
            <person name="Horton D.L."/>
            <person name="Alikhan N.F."/>
            <person name="Baker D."/>
            <person name="Gharbi K."/>
            <person name="Hall N."/>
            <person name="Watson M."/>
            <person name="Adriaenssens E.M."/>
            <person name="Foster-Nyarko E."/>
            <person name="Jarju S."/>
            <person name="Secka A."/>
            <person name="Antonio M."/>
            <person name="Oren A."/>
            <person name="Chaudhuri R.R."/>
            <person name="La Ragione R."/>
            <person name="Hildebrand F."/>
            <person name="Pallen M.J."/>
        </authorList>
    </citation>
    <scope>NUCLEOTIDE SEQUENCE</scope>
    <source>
        <strain evidence="17">20514</strain>
    </source>
</reference>